<dbReference type="RefSeq" id="WP_092349024.1">
    <property type="nucleotide sequence ID" value="NZ_FNQN01000007.1"/>
</dbReference>
<gene>
    <name evidence="2" type="ORF">SAMN05660420_02495</name>
</gene>
<reference evidence="2 3" key="1">
    <citation type="submission" date="2016-10" db="EMBL/GenBank/DDBJ databases">
        <authorList>
            <person name="de Groot N.N."/>
        </authorList>
    </citation>
    <scope>NUCLEOTIDE SEQUENCE [LARGE SCALE GENOMIC DNA]</scope>
    <source>
        <strain evidence="2 3">DSM 7343</strain>
    </source>
</reference>
<dbReference type="NCBIfam" id="TIGR03605">
    <property type="entry name" value="antibiot_sagB"/>
    <property type="match status" value="1"/>
</dbReference>
<dbReference type="Pfam" id="PF00881">
    <property type="entry name" value="Nitroreductase"/>
    <property type="match status" value="1"/>
</dbReference>
<proteinExistence type="predicted"/>
<dbReference type="Proteomes" id="UP000199409">
    <property type="component" value="Unassembled WGS sequence"/>
</dbReference>
<dbReference type="STRING" id="37625.SAMN05660420_02495"/>
<evidence type="ECO:0000313" key="2">
    <source>
        <dbReference type="EMBL" id="SEA56798.1"/>
    </source>
</evidence>
<evidence type="ECO:0000313" key="3">
    <source>
        <dbReference type="Proteomes" id="UP000199409"/>
    </source>
</evidence>
<dbReference type="GO" id="GO:0016491">
    <property type="term" value="F:oxidoreductase activity"/>
    <property type="evidence" value="ECO:0007669"/>
    <property type="project" value="InterPro"/>
</dbReference>
<dbReference type="InterPro" id="IPR029479">
    <property type="entry name" value="Nitroreductase"/>
</dbReference>
<dbReference type="InterPro" id="IPR000415">
    <property type="entry name" value="Nitroreductase-like"/>
</dbReference>
<dbReference type="InterPro" id="IPR020051">
    <property type="entry name" value="SagB-type_dehydrogenase"/>
</dbReference>
<dbReference type="PANTHER" id="PTHR43745">
    <property type="entry name" value="NITROREDUCTASE MJ1384-RELATED"/>
    <property type="match status" value="1"/>
</dbReference>
<dbReference type="CDD" id="cd02142">
    <property type="entry name" value="McbC_SagB-like_oxidoreductase"/>
    <property type="match status" value="1"/>
</dbReference>
<dbReference type="SUPFAM" id="SSF55469">
    <property type="entry name" value="FMN-dependent nitroreductase-like"/>
    <property type="match status" value="1"/>
</dbReference>
<name>A0A1H4C8W8_9BACT</name>
<accession>A0A1H4C8W8</accession>
<evidence type="ECO:0000259" key="1">
    <source>
        <dbReference type="Pfam" id="PF00881"/>
    </source>
</evidence>
<dbReference type="InterPro" id="IPR052544">
    <property type="entry name" value="Bacteriocin_Proc_Enz"/>
</dbReference>
<protein>
    <submittedName>
        <fullName evidence="2">SagB-type dehydrogenase domain-containing protein</fullName>
    </submittedName>
</protein>
<sequence>MDKNKIAEHRDFLKDSLRQTINFRFTDQHQGVEPPPVEKPPRPEQVSIPLPNHEKWNPFHGTDLLDAISNRKSQRRFSSAPLTLAELAFLLWSTQGIKKELAPGTALRTVPSAGCRHPFETYLLVANVEGLDVGVYRYLPLEHALVMEKRDEDLVEKLAPATLGQAFTAAAPVIFVWAAIPYRTEWRYTTAAHRVILLDAGHICQNLYLACEAIHCGTCAIAAFNQDLMDQLLGVDGVDEFTVYMAPVGKR</sequence>
<dbReference type="OrthoDB" id="9801593at2"/>
<dbReference type="AlphaFoldDB" id="A0A1H4C8W8"/>
<feature type="domain" description="Nitroreductase" evidence="1">
    <location>
        <begin position="68"/>
        <end position="250"/>
    </location>
</feature>
<keyword evidence="3" id="KW-1185">Reference proteome</keyword>
<organism evidence="2 3">
    <name type="scientific">Desulfuromusa kysingii</name>
    <dbReference type="NCBI Taxonomy" id="37625"/>
    <lineage>
        <taxon>Bacteria</taxon>
        <taxon>Pseudomonadati</taxon>
        <taxon>Thermodesulfobacteriota</taxon>
        <taxon>Desulfuromonadia</taxon>
        <taxon>Desulfuromonadales</taxon>
        <taxon>Geopsychrobacteraceae</taxon>
        <taxon>Desulfuromusa</taxon>
    </lineage>
</organism>
<dbReference type="Gene3D" id="3.40.109.10">
    <property type="entry name" value="NADH Oxidase"/>
    <property type="match status" value="1"/>
</dbReference>
<dbReference type="PANTHER" id="PTHR43745:SF2">
    <property type="entry name" value="NITROREDUCTASE MJ1384-RELATED"/>
    <property type="match status" value="1"/>
</dbReference>
<dbReference type="EMBL" id="FNQN01000007">
    <property type="protein sequence ID" value="SEA56798.1"/>
    <property type="molecule type" value="Genomic_DNA"/>
</dbReference>